<evidence type="ECO:0000256" key="3">
    <source>
        <dbReference type="ARBA" id="ARBA00022544"/>
    </source>
</evidence>
<evidence type="ECO:0000313" key="12">
    <source>
        <dbReference type="Proteomes" id="UP000027778"/>
    </source>
</evidence>
<keyword evidence="12" id="KW-1185">Reference proteome</keyword>
<dbReference type="Pfam" id="PF25198">
    <property type="entry name" value="Spore_GerAC_N"/>
    <property type="match status" value="1"/>
</dbReference>
<feature type="domain" description="Spore germination GerAC-like C-terminal" evidence="9">
    <location>
        <begin position="196"/>
        <end position="354"/>
    </location>
</feature>
<evidence type="ECO:0000256" key="8">
    <source>
        <dbReference type="SAM" id="Coils"/>
    </source>
</evidence>
<evidence type="ECO:0000256" key="4">
    <source>
        <dbReference type="ARBA" id="ARBA00022729"/>
    </source>
</evidence>
<evidence type="ECO:0000259" key="10">
    <source>
        <dbReference type="Pfam" id="PF25198"/>
    </source>
</evidence>
<dbReference type="GO" id="GO:0009847">
    <property type="term" value="P:spore germination"/>
    <property type="evidence" value="ECO:0007669"/>
    <property type="project" value="InterPro"/>
</dbReference>
<dbReference type="AlphaFoldDB" id="A0A073K854"/>
<evidence type="ECO:0000313" key="11">
    <source>
        <dbReference type="EMBL" id="KEK23439.1"/>
    </source>
</evidence>
<sequence length="358" mass="40470">MKLKIVASIIILLLVFIFGRVQKDVLDDVRLTKVIGYDKTNGKLTEATGLAAIHNVDKSISNKVLTSKDTLSKENREKKNEQSDLRVASGTLEVVLYSNEVASKGILKLVDTLHRDPNISSRLLLAVVDGETKKILDNQYSNKDTGSFLSYLLEHNIKTGLLPKTNLHVFLSAYYTKGKTPYLPLIKLENDGVLIKGIALFKGDQYVKTINRDEMFLFKALLEKIKLGSLKVKLNEKSDVSVQSIITKKKIVVRNEKTKPEIFIQLKIKGIVREFEGKALGKNVAKQTEQATNKQLENQANRLIKDFQKLNIDPWGFGNEVKSHTRQWNARKWKKDYPDIKINVKVHSDITSSGIVKE</sequence>
<dbReference type="InterPro" id="IPR008844">
    <property type="entry name" value="Spore_GerAC-like"/>
</dbReference>
<evidence type="ECO:0000256" key="5">
    <source>
        <dbReference type="ARBA" id="ARBA00023136"/>
    </source>
</evidence>
<dbReference type="PANTHER" id="PTHR35789:SF1">
    <property type="entry name" value="SPORE GERMINATION PROTEIN B3"/>
    <property type="match status" value="1"/>
</dbReference>
<dbReference type="STRING" id="574375.AZF08_17425"/>
<evidence type="ECO:0000256" key="2">
    <source>
        <dbReference type="ARBA" id="ARBA00007886"/>
    </source>
</evidence>
<keyword evidence="6" id="KW-0564">Palmitate</keyword>
<comment type="similarity">
    <text evidence="2">Belongs to the GerABKC lipoprotein family.</text>
</comment>
<reference evidence="11 12" key="1">
    <citation type="submission" date="2014-06" db="EMBL/GenBank/DDBJ databases">
        <title>Draft genome sequence of Bacillus gaemokensis JCM 15801 (MCCC 1A00707).</title>
        <authorList>
            <person name="Lai Q."/>
            <person name="Liu Y."/>
            <person name="Shao Z."/>
        </authorList>
    </citation>
    <scope>NUCLEOTIDE SEQUENCE [LARGE SCALE GENOMIC DNA]</scope>
    <source>
        <strain evidence="11 12">JCM 15801</strain>
    </source>
</reference>
<comment type="caution">
    <text evidence="11">The sequence shown here is derived from an EMBL/GenBank/DDBJ whole genome shotgun (WGS) entry which is preliminary data.</text>
</comment>
<dbReference type="Pfam" id="PF05504">
    <property type="entry name" value="Spore_GerAC"/>
    <property type="match status" value="1"/>
</dbReference>
<protein>
    <submittedName>
        <fullName evidence="11">Spore gernimation protein</fullName>
    </submittedName>
</protein>
<keyword evidence="3" id="KW-0309">Germination</keyword>
<accession>A0A073K854</accession>
<organism evidence="11 12">
    <name type="scientific">Bacillus gaemokensis</name>
    <dbReference type="NCBI Taxonomy" id="574375"/>
    <lineage>
        <taxon>Bacteria</taxon>
        <taxon>Bacillati</taxon>
        <taxon>Bacillota</taxon>
        <taxon>Bacilli</taxon>
        <taxon>Bacillales</taxon>
        <taxon>Bacillaceae</taxon>
        <taxon>Bacillus</taxon>
        <taxon>Bacillus cereus group</taxon>
    </lineage>
</organism>
<dbReference type="RefSeq" id="WP_033675633.1">
    <property type="nucleotide sequence ID" value="NZ_JOTM01000016.1"/>
</dbReference>
<dbReference type="eggNOG" id="ENOG502ZYKQ">
    <property type="taxonomic scope" value="Bacteria"/>
</dbReference>
<dbReference type="InterPro" id="IPR038501">
    <property type="entry name" value="Spore_GerAC_C_sf"/>
</dbReference>
<name>A0A073K854_9BACI</name>
<dbReference type="Gene3D" id="3.30.300.210">
    <property type="entry name" value="Nutrient germinant receptor protein C, domain 3"/>
    <property type="match status" value="1"/>
</dbReference>
<keyword evidence="5" id="KW-0472">Membrane</keyword>
<gene>
    <name evidence="11" type="ORF">BAGA_09140</name>
</gene>
<dbReference type="GO" id="GO:0016020">
    <property type="term" value="C:membrane"/>
    <property type="evidence" value="ECO:0007669"/>
    <property type="project" value="UniProtKB-SubCell"/>
</dbReference>
<dbReference type="PANTHER" id="PTHR35789">
    <property type="entry name" value="SPORE GERMINATION PROTEIN B3"/>
    <property type="match status" value="1"/>
</dbReference>
<evidence type="ECO:0000256" key="7">
    <source>
        <dbReference type="ARBA" id="ARBA00023288"/>
    </source>
</evidence>
<dbReference type="EMBL" id="JOTM01000016">
    <property type="protein sequence ID" value="KEK23439.1"/>
    <property type="molecule type" value="Genomic_DNA"/>
</dbReference>
<dbReference type="InterPro" id="IPR057336">
    <property type="entry name" value="GerAC_N"/>
</dbReference>
<dbReference type="Proteomes" id="UP000027778">
    <property type="component" value="Unassembled WGS sequence"/>
</dbReference>
<dbReference type="OrthoDB" id="2592518at2"/>
<comment type="subcellular location">
    <subcellularLocation>
        <location evidence="1">Membrane</location>
        <topology evidence="1">Lipid-anchor</topology>
    </subcellularLocation>
</comment>
<evidence type="ECO:0000256" key="1">
    <source>
        <dbReference type="ARBA" id="ARBA00004635"/>
    </source>
</evidence>
<proteinExistence type="inferred from homology"/>
<feature type="coiled-coil region" evidence="8">
    <location>
        <begin position="286"/>
        <end position="313"/>
    </location>
</feature>
<dbReference type="NCBIfam" id="TIGR02887">
    <property type="entry name" value="spore_ger_x_C"/>
    <property type="match status" value="1"/>
</dbReference>
<evidence type="ECO:0000259" key="9">
    <source>
        <dbReference type="Pfam" id="PF05504"/>
    </source>
</evidence>
<feature type="domain" description="Spore germination protein N-terminal" evidence="10">
    <location>
        <begin position="25"/>
        <end position="188"/>
    </location>
</feature>
<keyword evidence="7" id="KW-0449">Lipoprotein</keyword>
<keyword evidence="8" id="KW-0175">Coiled coil</keyword>
<dbReference type="InterPro" id="IPR046953">
    <property type="entry name" value="Spore_GerAC-like_C"/>
</dbReference>
<keyword evidence="4" id="KW-0732">Signal</keyword>
<evidence type="ECO:0000256" key="6">
    <source>
        <dbReference type="ARBA" id="ARBA00023139"/>
    </source>
</evidence>